<proteinExistence type="predicted"/>
<dbReference type="OrthoDB" id="9779968at2"/>
<name>A0A1G8BKR7_PSEOR</name>
<dbReference type="EMBL" id="FNBE01000021">
    <property type="protein sequence ID" value="SDH33634.1"/>
    <property type="molecule type" value="Genomic_DNA"/>
</dbReference>
<organism evidence="1 2">
    <name type="scientific">Pseudonocardia oroxyli</name>
    <dbReference type="NCBI Taxonomy" id="366584"/>
    <lineage>
        <taxon>Bacteria</taxon>
        <taxon>Bacillati</taxon>
        <taxon>Actinomycetota</taxon>
        <taxon>Actinomycetes</taxon>
        <taxon>Pseudonocardiales</taxon>
        <taxon>Pseudonocardiaceae</taxon>
        <taxon>Pseudonocardia</taxon>
    </lineage>
</organism>
<dbReference type="AlphaFoldDB" id="A0A1G8BKR7"/>
<gene>
    <name evidence="1" type="ORF">SAMN05216377_12156</name>
</gene>
<dbReference type="PROSITE" id="PS51318">
    <property type="entry name" value="TAT"/>
    <property type="match status" value="1"/>
</dbReference>
<reference evidence="1 2" key="1">
    <citation type="submission" date="2016-10" db="EMBL/GenBank/DDBJ databases">
        <authorList>
            <person name="de Groot N.N."/>
        </authorList>
    </citation>
    <scope>NUCLEOTIDE SEQUENCE [LARGE SCALE GENOMIC DNA]</scope>
    <source>
        <strain evidence="1 2">CGMCC 4.3143</strain>
    </source>
</reference>
<accession>A0A1G8BKR7</accession>
<dbReference type="RefSeq" id="WP_093089348.1">
    <property type="nucleotide sequence ID" value="NZ_FNBE01000021.1"/>
</dbReference>
<dbReference type="InterPro" id="IPR019546">
    <property type="entry name" value="TAT_signal_bac_arc"/>
</dbReference>
<dbReference type="PANTHER" id="PTHR43737:SF1">
    <property type="entry name" value="DUF1501 DOMAIN-CONTAINING PROTEIN"/>
    <property type="match status" value="1"/>
</dbReference>
<dbReference type="NCBIfam" id="TIGR01409">
    <property type="entry name" value="TAT_signal_seq"/>
    <property type="match status" value="1"/>
</dbReference>
<evidence type="ECO:0000313" key="1">
    <source>
        <dbReference type="EMBL" id="SDH33634.1"/>
    </source>
</evidence>
<dbReference type="Proteomes" id="UP000198967">
    <property type="component" value="Unassembled WGS sequence"/>
</dbReference>
<dbReference type="PANTHER" id="PTHR43737">
    <property type="entry name" value="BLL7424 PROTEIN"/>
    <property type="match status" value="1"/>
</dbReference>
<keyword evidence="2" id="KW-1185">Reference proteome</keyword>
<sequence>MRDLTRRRFLQFSGVTAAAVLAAGGTAVGVDRLLSAPPSGDSVLVLVTLYGGNDGLNTLIPAQDRAYQDGRPELAYAPEQVLALGEGLGLNPGLRRLHGLWEQQRLTVVRGVGYPRPDHSHFRSMAIWQTASPDTSVRTGWLGRWLDHAHTEHGADPLRAVSLEPTLPPFLAGERTAGATIRPEGLALPQKSLAEAYRGLGVADGGDSPLQARAAESVTELFTVAQAVNGALTPGTPNTLAAQLGAVAALVRAGAPPRVYSASLGGFDTHADERGTQERLLGELDAALGGFVDALAGVSRRVVTVVYSEFGRRVRANAGQGTDHGTAAPVFVLGERVRSGFLGEQPSLEDLDDGDLKYTVDFRDVYASVLEDVLGADVEPVLGTWKGRAGFETTTP</sequence>
<dbReference type="STRING" id="366584.SAMN05216377_12156"/>
<dbReference type="InterPro" id="IPR006311">
    <property type="entry name" value="TAT_signal"/>
</dbReference>
<protein>
    <submittedName>
        <fullName evidence="1">Tat (Twin-arginine translocation) pathway signal sequence</fullName>
    </submittedName>
</protein>
<dbReference type="InterPro" id="IPR010869">
    <property type="entry name" value="DUF1501"/>
</dbReference>
<dbReference type="Pfam" id="PF07394">
    <property type="entry name" value="DUF1501"/>
    <property type="match status" value="1"/>
</dbReference>
<evidence type="ECO:0000313" key="2">
    <source>
        <dbReference type="Proteomes" id="UP000198967"/>
    </source>
</evidence>